<protein>
    <submittedName>
        <fullName evidence="1">Uncharacterized protein</fullName>
    </submittedName>
</protein>
<proteinExistence type="predicted"/>
<organism evidence="1 2">
    <name type="scientific">Bacillus cereus (strain AH820)</name>
    <dbReference type="NCBI Taxonomy" id="405535"/>
    <lineage>
        <taxon>Bacteria</taxon>
        <taxon>Bacillati</taxon>
        <taxon>Bacillota</taxon>
        <taxon>Bacilli</taxon>
        <taxon>Bacillales</taxon>
        <taxon>Bacillaceae</taxon>
        <taxon>Bacillus</taxon>
        <taxon>Bacillus cereus group</taxon>
    </lineage>
</organism>
<geneLocation type="plasmid" evidence="1 2">
    <name>pAH820_272</name>
</geneLocation>
<name>B7JTJ4_BACC0</name>
<keyword evidence="1" id="KW-0614">Plasmid</keyword>
<dbReference type="AlphaFoldDB" id="B7JTJ4"/>
<sequence length="37" mass="4384">MLGNIKRIICNLSIHTKCRPSIYFFVRIILCDCTVIW</sequence>
<dbReference type="EMBL" id="CP001285">
    <property type="protein sequence ID" value="ACK92909.1"/>
    <property type="molecule type" value="Genomic_DNA"/>
</dbReference>
<reference evidence="1 2" key="1">
    <citation type="submission" date="2008-10" db="EMBL/GenBank/DDBJ databases">
        <title>Genome sequence of Bacillus cereus AH820.</title>
        <authorList>
            <person name="Dodson R.J."/>
            <person name="Durkin A.S."/>
            <person name="Rosovitz M.J."/>
            <person name="Rasko D.A."/>
            <person name="Hoffmaster A."/>
            <person name="Ravel J."/>
            <person name="Sutton G."/>
        </authorList>
    </citation>
    <scope>NUCLEOTIDE SEQUENCE [LARGE SCALE GENOMIC DNA]</scope>
    <source>
        <strain evidence="1 2">AH820</strain>
        <plasmid evidence="2">Plasmid pAH820_272</plasmid>
    </source>
</reference>
<accession>B7JTJ4</accession>
<dbReference type="Proteomes" id="UP000001363">
    <property type="component" value="Plasmid pAH820_272"/>
</dbReference>
<evidence type="ECO:0000313" key="2">
    <source>
        <dbReference type="Proteomes" id="UP000001363"/>
    </source>
</evidence>
<gene>
    <name evidence="1" type="ordered locus">BCAH820_B0095</name>
</gene>
<dbReference type="KEGG" id="bcu:BCAH820_B0095"/>
<evidence type="ECO:0000313" key="1">
    <source>
        <dbReference type="EMBL" id="ACK92909.1"/>
    </source>
</evidence>
<dbReference type="HOGENOM" id="CLU_3339582_0_0_9"/>